<accession>A0A8T1W151</accession>
<dbReference type="OrthoDB" id="95103at2759"/>
<organism evidence="8 9">
    <name type="scientific">Phytophthora pseudosyringae</name>
    <dbReference type="NCBI Taxonomy" id="221518"/>
    <lineage>
        <taxon>Eukaryota</taxon>
        <taxon>Sar</taxon>
        <taxon>Stramenopiles</taxon>
        <taxon>Oomycota</taxon>
        <taxon>Peronosporomycetes</taxon>
        <taxon>Peronosporales</taxon>
        <taxon>Peronosporaceae</taxon>
        <taxon>Phytophthora</taxon>
    </lineage>
</organism>
<dbReference type="EMBL" id="JAGDFM010000111">
    <property type="protein sequence ID" value="KAG7385930.1"/>
    <property type="molecule type" value="Genomic_DNA"/>
</dbReference>
<name>A0A8T1W151_9STRA</name>
<evidence type="ECO:0000256" key="1">
    <source>
        <dbReference type="ARBA" id="ARBA00004613"/>
    </source>
</evidence>
<comment type="similarity">
    <text evidence="2 5">Belongs to the RxLR effector family.</text>
</comment>
<comment type="subcellular location">
    <subcellularLocation>
        <location evidence="1 5">Secreted</location>
    </subcellularLocation>
</comment>
<evidence type="ECO:0000313" key="9">
    <source>
        <dbReference type="Proteomes" id="UP000694044"/>
    </source>
</evidence>
<keyword evidence="4 5" id="KW-0732">Signal</keyword>
<evidence type="ECO:0000256" key="6">
    <source>
        <dbReference type="SAM" id="Coils"/>
    </source>
</evidence>
<dbReference type="AlphaFoldDB" id="A0A8T1W151"/>
<feature type="coiled-coil region" evidence="6">
    <location>
        <begin position="84"/>
        <end position="111"/>
    </location>
</feature>
<feature type="signal peptide" evidence="5">
    <location>
        <begin position="1"/>
        <end position="22"/>
    </location>
</feature>
<comment type="caution">
    <text evidence="8">The sequence shown here is derived from an EMBL/GenBank/DDBJ whole genome shotgun (WGS) entry which is preliminary data.</text>
</comment>
<protein>
    <recommendedName>
        <fullName evidence="5">RxLR effector protein</fullName>
    </recommendedName>
</protein>
<gene>
    <name evidence="8" type="ORF">PHYPSEUDO_000892</name>
</gene>
<evidence type="ECO:0000256" key="5">
    <source>
        <dbReference type="RuleBase" id="RU367124"/>
    </source>
</evidence>
<proteinExistence type="inferred from homology"/>
<evidence type="ECO:0000313" key="8">
    <source>
        <dbReference type="EMBL" id="KAG7385930.1"/>
    </source>
</evidence>
<comment type="function">
    <text evidence="5">Effector that suppresses plant defense responses during pathogen infection.</text>
</comment>
<reference evidence="8" key="1">
    <citation type="submission" date="2021-02" db="EMBL/GenBank/DDBJ databases">
        <authorList>
            <person name="Palmer J.M."/>
        </authorList>
    </citation>
    <scope>NUCLEOTIDE SEQUENCE</scope>
    <source>
        <strain evidence="8">SCRP734</strain>
    </source>
</reference>
<evidence type="ECO:0000256" key="4">
    <source>
        <dbReference type="ARBA" id="ARBA00022729"/>
    </source>
</evidence>
<sequence>MRLSYVFVVVAAAFLATSEALADTNVASISKVASPSGPSQRRLRSHHTTAADEEERLAPADKVAALARSYNIDLSRAAKDAGYLASLGSKLQQYQTELDALHKLYRKAKASRITDH</sequence>
<evidence type="ECO:0000256" key="7">
    <source>
        <dbReference type="SAM" id="MobiDB-lite"/>
    </source>
</evidence>
<dbReference type="Proteomes" id="UP000694044">
    <property type="component" value="Unassembled WGS sequence"/>
</dbReference>
<comment type="domain">
    <text evidence="5">The RxLR-dEER motif acts to carry the protein into the host cell cytoplasm through binding to cell surface phosphatidylinositol-3-phosphate.</text>
</comment>
<feature type="chain" id="PRO_5035968656" description="RxLR effector protein" evidence="5">
    <location>
        <begin position="23"/>
        <end position="116"/>
    </location>
</feature>
<keyword evidence="6" id="KW-0175">Coiled coil</keyword>
<dbReference type="Pfam" id="PF16810">
    <property type="entry name" value="RXLR"/>
    <property type="match status" value="1"/>
</dbReference>
<evidence type="ECO:0000256" key="2">
    <source>
        <dbReference type="ARBA" id="ARBA00010400"/>
    </source>
</evidence>
<dbReference type="InterPro" id="IPR031825">
    <property type="entry name" value="RXLR"/>
</dbReference>
<feature type="region of interest" description="Disordered" evidence="7">
    <location>
        <begin position="31"/>
        <end position="55"/>
    </location>
</feature>
<keyword evidence="9" id="KW-1185">Reference proteome</keyword>
<keyword evidence="3 5" id="KW-0964">Secreted</keyword>
<evidence type="ECO:0000256" key="3">
    <source>
        <dbReference type="ARBA" id="ARBA00022525"/>
    </source>
</evidence>
<dbReference type="GO" id="GO:0005576">
    <property type="term" value="C:extracellular region"/>
    <property type="evidence" value="ECO:0007669"/>
    <property type="project" value="UniProtKB-SubCell"/>
</dbReference>